<keyword evidence="3" id="KW-1185">Reference proteome</keyword>
<evidence type="ECO:0000313" key="2">
    <source>
        <dbReference type="EMBL" id="EEV18899.1"/>
    </source>
</evidence>
<dbReference type="Proteomes" id="UP000005709">
    <property type="component" value="Unassembled WGS sequence"/>
</dbReference>
<evidence type="ECO:0000313" key="3">
    <source>
        <dbReference type="Proteomes" id="UP000005709"/>
    </source>
</evidence>
<gene>
    <name evidence="2" type="ORF">CAMGR0001_2376</name>
</gene>
<dbReference type="Gene3D" id="3.30.70.1900">
    <property type="match status" value="1"/>
</dbReference>
<reference evidence="2 3" key="1">
    <citation type="submission" date="2009-07" db="EMBL/GenBank/DDBJ databases">
        <authorList>
            <person name="Madupu R."/>
            <person name="Sebastian Y."/>
            <person name="Durkin A.S."/>
            <person name="Torralba M."/>
            <person name="Methe B."/>
            <person name="Sutton G.G."/>
            <person name="Strausberg R.L."/>
            <person name="Nelson K.E."/>
        </authorList>
    </citation>
    <scope>NUCLEOTIDE SEQUENCE [LARGE SCALE GENOMIC DNA]</scope>
    <source>
        <strain evidence="2 3">RM3268</strain>
    </source>
</reference>
<dbReference type="EMBL" id="ACYG01000005">
    <property type="protein sequence ID" value="EEV18899.1"/>
    <property type="molecule type" value="Genomic_DNA"/>
</dbReference>
<feature type="domain" description="CRISPR associated protein Cas6 C-terminal" evidence="1">
    <location>
        <begin position="138"/>
        <end position="233"/>
    </location>
</feature>
<dbReference type="eggNOG" id="COG1583">
    <property type="taxonomic scope" value="Bacteria"/>
</dbReference>
<dbReference type="InterPro" id="IPR049435">
    <property type="entry name" value="Cas_Cas6_C"/>
</dbReference>
<accession>C8PE26</accession>
<evidence type="ECO:0000259" key="1">
    <source>
        <dbReference type="Pfam" id="PF01881"/>
    </source>
</evidence>
<dbReference type="Pfam" id="PF01881">
    <property type="entry name" value="Cas_Cas6_C"/>
    <property type="match status" value="1"/>
</dbReference>
<dbReference type="STRING" id="824.CGRAC_1330"/>
<organism evidence="2 3">
    <name type="scientific">Campylobacter gracilis RM3268</name>
    <dbReference type="NCBI Taxonomy" id="553220"/>
    <lineage>
        <taxon>Bacteria</taxon>
        <taxon>Pseudomonadati</taxon>
        <taxon>Campylobacterota</taxon>
        <taxon>Epsilonproteobacteria</taxon>
        <taxon>Campylobacterales</taxon>
        <taxon>Campylobacteraceae</taxon>
        <taxon>Campylobacter</taxon>
    </lineage>
</organism>
<sequence length="254" mass="28774">MGKILPRKGAQMLIINAKLPTKNLKITKSLSQLIQGFLYRYLPASEHVGYRHESSGKIFKRTVFDFILRGEDLRVRFASCEPEFERKIALAVLKDGLSLGEILFTQTTVEAKNHKICENEAIVQGYVACAVSGLLGHKVYLQPQDSRHLEMMKTNILQRFETIMGRKYDGEMELNLLWQKPGESAKFYYGNNREPVYTWQARWKIVARAELINLILGTGAGSGCMNYGVGVLEVVKQDCIKAQISNPKKDDCLL</sequence>
<name>C8PE26_9BACT</name>
<comment type="caution">
    <text evidence="2">The sequence shown here is derived from an EMBL/GenBank/DDBJ whole genome shotgun (WGS) entry which is preliminary data.</text>
</comment>
<protein>
    <submittedName>
        <fullName evidence="2">Putative CRISPR-associated endoribonuclease Cas6</fullName>
    </submittedName>
</protein>
<dbReference type="AlphaFoldDB" id="C8PE26"/>
<proteinExistence type="predicted"/>